<accession>A0A917FG28</accession>
<gene>
    <name evidence="2" type="ORF">GCM10011332_30590</name>
</gene>
<protein>
    <submittedName>
        <fullName evidence="2">Uncharacterized protein</fullName>
    </submittedName>
</protein>
<evidence type="ECO:0000313" key="2">
    <source>
        <dbReference type="EMBL" id="GGF74365.1"/>
    </source>
</evidence>
<reference evidence="2" key="1">
    <citation type="journal article" date="2014" name="Int. J. Syst. Evol. Microbiol.">
        <title>Complete genome sequence of Corynebacterium casei LMG S-19264T (=DSM 44701T), isolated from a smear-ripened cheese.</title>
        <authorList>
            <consortium name="US DOE Joint Genome Institute (JGI-PGF)"/>
            <person name="Walter F."/>
            <person name="Albersmeier A."/>
            <person name="Kalinowski J."/>
            <person name="Ruckert C."/>
        </authorList>
    </citation>
    <scope>NUCLEOTIDE SEQUENCE</scope>
    <source>
        <strain evidence="2">CGMCC 1.15254</strain>
    </source>
</reference>
<reference evidence="2" key="2">
    <citation type="submission" date="2020-09" db="EMBL/GenBank/DDBJ databases">
        <authorList>
            <person name="Sun Q."/>
            <person name="Zhou Y."/>
        </authorList>
    </citation>
    <scope>NUCLEOTIDE SEQUENCE</scope>
    <source>
        <strain evidence="2">CGMCC 1.15254</strain>
    </source>
</reference>
<feature type="region of interest" description="Disordered" evidence="1">
    <location>
        <begin position="17"/>
        <end position="40"/>
    </location>
</feature>
<sequence>MDPQMVWDMMDECDDQAETPGAMSATSEIEDKVQSKPELSRKISSGFMGFPVLGFHR</sequence>
<feature type="compositionally biased region" description="Basic and acidic residues" evidence="1">
    <location>
        <begin position="29"/>
        <end position="40"/>
    </location>
</feature>
<evidence type="ECO:0000313" key="3">
    <source>
        <dbReference type="Proteomes" id="UP000632498"/>
    </source>
</evidence>
<proteinExistence type="predicted"/>
<dbReference type="Proteomes" id="UP000632498">
    <property type="component" value="Unassembled WGS sequence"/>
</dbReference>
<organism evidence="2 3">
    <name type="scientific">Terasakiella brassicae</name>
    <dbReference type="NCBI Taxonomy" id="1634917"/>
    <lineage>
        <taxon>Bacteria</taxon>
        <taxon>Pseudomonadati</taxon>
        <taxon>Pseudomonadota</taxon>
        <taxon>Alphaproteobacteria</taxon>
        <taxon>Rhodospirillales</taxon>
        <taxon>Terasakiellaceae</taxon>
        <taxon>Terasakiella</taxon>
    </lineage>
</organism>
<dbReference type="EMBL" id="BMHV01000032">
    <property type="protein sequence ID" value="GGF74365.1"/>
    <property type="molecule type" value="Genomic_DNA"/>
</dbReference>
<name>A0A917FG28_9PROT</name>
<dbReference type="AlphaFoldDB" id="A0A917FG28"/>
<keyword evidence="3" id="KW-1185">Reference proteome</keyword>
<comment type="caution">
    <text evidence="2">The sequence shown here is derived from an EMBL/GenBank/DDBJ whole genome shotgun (WGS) entry which is preliminary data.</text>
</comment>
<evidence type="ECO:0000256" key="1">
    <source>
        <dbReference type="SAM" id="MobiDB-lite"/>
    </source>
</evidence>